<dbReference type="SMART" id="SM00487">
    <property type="entry name" value="DEXDc"/>
    <property type="match status" value="1"/>
</dbReference>
<keyword evidence="4" id="KW-0067">ATP-binding</keyword>
<sequence>MIGVKDLEPCLSQQWFVHGYQKLERNLLLYRFGLPPEPLSHVERTSLTRFSQAVIAGASEWNNPRAGTARQLCQYAADIEASFAISSTSSYEAAHLSLLKAILLYDLAGLPGASSTYAGRNDIDPRLQDFFTRAKDSLWGAMSSPDAARSRLRGIDGHSKAKIDDLLNRAIGEAVQEAGLSIQLGRNGLAPSKAIRLLAGLAADFVMPITGDDLLSLATLIELRTENSAQSILRKHSSVAAENARHLALPVEFWPAQVEAIESGILSDEYKSFGLASPTGTGKTALTKLVIADTLAKHPGKKVIYLCPSRALVRQVANDLANSLKGIGAVVIEVGAHLTVHERIPQSSDNADVLVFTPERADLLLRVDPDFLAATSLIIVDEAHHIEQTQRGVLLEFYLWRLRRLVPGSARVVQLSAVAPNINQLTDWLGPAGKTKSLMIDSRTSKLRVGILERGRGGSAILRFASSPPYTLISEDLPVDPRRGLALLAHHLSQHGIVLVLCTSTGAAEDIAKLVAELREVEQDTSDEASQKLDAWIERELYAECPLREYYSKRVLYHHAQIPPRVRTAIEDAIRSRKADVICATTTLAEGVNFPFSTVIVESLVGRNYQISPRALWNIAGRAGRFGIDTEGHCILYRPELWAEKLENYSLEDYLRTKLADIPPVKSALATGIMKLKHMVETGRLSQDVLTTVPLSNIKIDNKITSDAREIRALINIMRVGYAHASSSGIIDFEDDEDDEFTLGFLASRQLTSEGRAYARHLSTQQRFVVRSATDDNADLMQIAARVGWSLETQRNIYNWLSTREDWQIEQFSNCVVGGAVVNFDRLGYMLGPVAKNLLAFEGSELGGFTSFIATKWIQGIPLSSMDQSDFGKLVATIYGRIQYLLPWGLFGLHELIEHEASQRDLVTGTGVRDLSALASEGVPNFDALQLVMQLNIERVDASRLSSKFRSRRRDTDVLGWFYNAPWSEIERAVQGSDRRRIDPTLKIIYSNKP</sequence>
<evidence type="ECO:0000256" key="1">
    <source>
        <dbReference type="ARBA" id="ARBA00022741"/>
    </source>
</evidence>
<dbReference type="SMART" id="SM00382">
    <property type="entry name" value="AAA"/>
    <property type="match status" value="1"/>
</dbReference>
<dbReference type="SUPFAM" id="SSF52540">
    <property type="entry name" value="P-loop containing nucleoside triphosphate hydrolases"/>
    <property type="match status" value="1"/>
</dbReference>
<comment type="caution">
    <text evidence="7">The sequence shown here is derived from an EMBL/GenBank/DDBJ whole genome shotgun (WGS) entry which is preliminary data.</text>
</comment>
<dbReference type="Pfam" id="PF00270">
    <property type="entry name" value="DEAD"/>
    <property type="match status" value="1"/>
</dbReference>
<dbReference type="PROSITE" id="PS51192">
    <property type="entry name" value="HELICASE_ATP_BIND_1"/>
    <property type="match status" value="1"/>
</dbReference>
<dbReference type="RefSeq" id="WP_350397153.1">
    <property type="nucleotide sequence ID" value="NZ_JBELQE010000124.1"/>
</dbReference>
<feature type="domain" description="Helicase ATP-binding" evidence="5">
    <location>
        <begin position="264"/>
        <end position="437"/>
    </location>
</feature>
<dbReference type="GO" id="GO:0004386">
    <property type="term" value="F:helicase activity"/>
    <property type="evidence" value="ECO:0007669"/>
    <property type="project" value="UniProtKB-KW"/>
</dbReference>
<keyword evidence="1" id="KW-0547">Nucleotide-binding</keyword>
<evidence type="ECO:0000313" key="8">
    <source>
        <dbReference type="Proteomes" id="UP001480955"/>
    </source>
</evidence>
<dbReference type="InterPro" id="IPR050474">
    <property type="entry name" value="Hel308_SKI2-like"/>
</dbReference>
<keyword evidence="8" id="KW-1185">Reference proteome</keyword>
<dbReference type="Pfam" id="PF00271">
    <property type="entry name" value="Helicase_C"/>
    <property type="match status" value="1"/>
</dbReference>
<dbReference type="SMART" id="SM00490">
    <property type="entry name" value="HELICc"/>
    <property type="match status" value="1"/>
</dbReference>
<dbReference type="PANTHER" id="PTHR47961:SF6">
    <property type="entry name" value="DNA-DIRECTED DNA POLYMERASE"/>
    <property type="match status" value="1"/>
</dbReference>
<evidence type="ECO:0000256" key="2">
    <source>
        <dbReference type="ARBA" id="ARBA00022801"/>
    </source>
</evidence>
<dbReference type="CDD" id="cd17921">
    <property type="entry name" value="DEXHc_Ski2"/>
    <property type="match status" value="1"/>
</dbReference>
<evidence type="ECO:0000259" key="5">
    <source>
        <dbReference type="PROSITE" id="PS51192"/>
    </source>
</evidence>
<evidence type="ECO:0000256" key="3">
    <source>
        <dbReference type="ARBA" id="ARBA00022806"/>
    </source>
</evidence>
<organism evidence="7 8">
    <name type="scientific">Methylorubrum podarium</name>
    <dbReference type="NCBI Taxonomy" id="200476"/>
    <lineage>
        <taxon>Bacteria</taxon>
        <taxon>Pseudomonadati</taxon>
        <taxon>Pseudomonadota</taxon>
        <taxon>Alphaproteobacteria</taxon>
        <taxon>Hyphomicrobiales</taxon>
        <taxon>Methylobacteriaceae</taxon>
        <taxon>Methylorubrum</taxon>
    </lineage>
</organism>
<dbReference type="EMBL" id="JBELQE010000124">
    <property type="protein sequence ID" value="MER2252937.1"/>
    <property type="molecule type" value="Genomic_DNA"/>
</dbReference>
<dbReference type="Gene3D" id="3.40.50.300">
    <property type="entry name" value="P-loop containing nucleotide triphosphate hydrolases"/>
    <property type="match status" value="2"/>
</dbReference>
<dbReference type="PROSITE" id="PS51194">
    <property type="entry name" value="HELICASE_CTER"/>
    <property type="match status" value="1"/>
</dbReference>
<dbReference type="InterPro" id="IPR011545">
    <property type="entry name" value="DEAD/DEAH_box_helicase_dom"/>
</dbReference>
<dbReference type="Proteomes" id="UP001480955">
    <property type="component" value="Unassembled WGS sequence"/>
</dbReference>
<dbReference type="PANTHER" id="PTHR47961">
    <property type="entry name" value="DNA POLYMERASE THETA, PUTATIVE (AFU_ORTHOLOGUE AFUA_1G05260)-RELATED"/>
    <property type="match status" value="1"/>
</dbReference>
<evidence type="ECO:0000313" key="7">
    <source>
        <dbReference type="EMBL" id="MER2252937.1"/>
    </source>
</evidence>
<gene>
    <name evidence="7" type="ORF">ABS772_23755</name>
</gene>
<keyword evidence="3 7" id="KW-0347">Helicase</keyword>
<feature type="domain" description="Helicase C-terminal" evidence="6">
    <location>
        <begin position="487"/>
        <end position="670"/>
    </location>
</feature>
<dbReference type="InterPro" id="IPR001650">
    <property type="entry name" value="Helicase_C-like"/>
</dbReference>
<dbReference type="InterPro" id="IPR014001">
    <property type="entry name" value="Helicase_ATP-bd"/>
</dbReference>
<evidence type="ECO:0000259" key="6">
    <source>
        <dbReference type="PROSITE" id="PS51194"/>
    </source>
</evidence>
<accession>A0ABV1QU49</accession>
<proteinExistence type="predicted"/>
<name>A0ABV1QU49_9HYPH</name>
<dbReference type="InterPro" id="IPR027417">
    <property type="entry name" value="P-loop_NTPase"/>
</dbReference>
<evidence type="ECO:0000256" key="4">
    <source>
        <dbReference type="ARBA" id="ARBA00022840"/>
    </source>
</evidence>
<protein>
    <submittedName>
        <fullName evidence="7">DEAD/DEAH box helicase</fullName>
    </submittedName>
</protein>
<keyword evidence="2" id="KW-0378">Hydrolase</keyword>
<dbReference type="InterPro" id="IPR003593">
    <property type="entry name" value="AAA+_ATPase"/>
</dbReference>
<reference evidence="7 8" key="1">
    <citation type="submission" date="2024-06" db="EMBL/GenBank/DDBJ databases">
        <authorList>
            <person name="Campbell A.G."/>
        </authorList>
    </citation>
    <scope>NUCLEOTIDE SEQUENCE [LARGE SCALE GENOMIC DNA]</scope>
    <source>
        <strain evidence="7 8">EM12</strain>
    </source>
</reference>